<dbReference type="GO" id="GO:0016491">
    <property type="term" value="F:oxidoreductase activity"/>
    <property type="evidence" value="ECO:0007669"/>
    <property type="project" value="UniProtKB-KW"/>
</dbReference>
<sequence length="433" mass="48424">MTSDSSKEVIIIGGGMSGLGAGIKLQEQGFNCTILEAQPEAGGLAGFFTVQNKYFPLGYHHILYQDEPLIATLKKMGLYSQVVWKKGRVLFAVNNKVYDLTNPLDFIRFPLPWLDKLRFVKLMGFCLLKNDWESVTEDARTWLTRIAGPKVREVVFDPLMDIKYGLGPEHLSASWIGSRLHYQEFSKPLGFIPGTDWTKLLVDALIANFKKLGGKIFLNAPAQKITASNSAYTGVEYKDSYGTVHSIPSAILLNTAPPHIFLSLSPFPEPQLEKITYLDALSLILETDQKLPRELYMLACLNPRYSFGGIFALSSLNPTLGVHGGTVLNFFTTLTPKYEHLRHTPSEKLLELYQADFEKLFGFKVKPLWHHLTLVKNYSPRFLKDYKNPDCRSKTHGIYFAGNYLTHPAITSTGSALASGEKAADCILQDYAG</sequence>
<comment type="cofactor">
    <cofactor evidence="1">
        <name>FAD</name>
        <dbReference type="ChEBI" id="CHEBI:57692"/>
    </cofactor>
</comment>
<dbReference type="InterPro" id="IPR036188">
    <property type="entry name" value="FAD/NAD-bd_sf"/>
</dbReference>
<keyword evidence="2" id="KW-0560">Oxidoreductase</keyword>
<dbReference type="Gene3D" id="3.90.660.50">
    <property type="match status" value="1"/>
</dbReference>
<evidence type="ECO:0000256" key="3">
    <source>
        <dbReference type="PIRSR" id="PIRSR601613-1"/>
    </source>
</evidence>
<dbReference type="Gene3D" id="3.50.50.60">
    <property type="entry name" value="FAD/NAD(P)-binding domain"/>
    <property type="match status" value="1"/>
</dbReference>
<name>A0A1F6MEK6_9BACT</name>
<dbReference type="InterPro" id="IPR002937">
    <property type="entry name" value="Amino_oxidase"/>
</dbReference>
<dbReference type="PANTHER" id="PTHR42923:SF46">
    <property type="entry name" value="AMINE OXIDASE"/>
    <property type="match status" value="1"/>
</dbReference>
<dbReference type="AlphaFoldDB" id="A0A1F6MEK6"/>
<dbReference type="InterPro" id="IPR001613">
    <property type="entry name" value="Flavin_amine_oxidase"/>
</dbReference>
<comment type="caution">
    <text evidence="5">The sequence shown here is derived from an EMBL/GenBank/DDBJ whole genome shotgun (WGS) entry which is preliminary data.</text>
</comment>
<dbReference type="PANTHER" id="PTHR42923">
    <property type="entry name" value="PROTOPORPHYRINOGEN OXIDASE"/>
    <property type="match status" value="1"/>
</dbReference>
<feature type="binding site" evidence="3">
    <location>
        <begin position="36"/>
        <end position="37"/>
    </location>
    <ligand>
        <name>FAD</name>
        <dbReference type="ChEBI" id="CHEBI:57692"/>
    </ligand>
</feature>
<evidence type="ECO:0000256" key="1">
    <source>
        <dbReference type="ARBA" id="ARBA00001974"/>
    </source>
</evidence>
<feature type="binding site" evidence="3">
    <location>
        <position position="17"/>
    </location>
    <ligand>
        <name>FAD</name>
        <dbReference type="ChEBI" id="CHEBI:57692"/>
    </ligand>
</feature>
<organism evidence="5 6">
    <name type="scientific">Candidatus Magasanikbacteria bacterium RIFCSPHIGHO2_01_FULL_47_8</name>
    <dbReference type="NCBI Taxonomy" id="1798673"/>
    <lineage>
        <taxon>Bacteria</taxon>
        <taxon>Candidatus Magasanikiibacteriota</taxon>
    </lineage>
</organism>
<proteinExistence type="predicted"/>
<protein>
    <recommendedName>
        <fullName evidence="4">Amine oxidase domain-containing protein</fullName>
    </recommendedName>
</protein>
<evidence type="ECO:0000313" key="5">
    <source>
        <dbReference type="EMBL" id="OGH70092.1"/>
    </source>
</evidence>
<dbReference type="Proteomes" id="UP000177953">
    <property type="component" value="Unassembled WGS sequence"/>
</dbReference>
<dbReference type="InterPro" id="IPR050464">
    <property type="entry name" value="Zeta_carotene_desat/Oxidored"/>
</dbReference>
<feature type="domain" description="Amine oxidase" evidence="4">
    <location>
        <begin position="16"/>
        <end position="428"/>
    </location>
</feature>
<dbReference type="Pfam" id="PF01593">
    <property type="entry name" value="Amino_oxidase"/>
    <property type="match status" value="1"/>
</dbReference>
<gene>
    <name evidence="5" type="ORF">A2754_00720</name>
</gene>
<dbReference type="PRINTS" id="PR00757">
    <property type="entry name" value="AMINEOXDASEF"/>
</dbReference>
<evidence type="ECO:0000256" key="2">
    <source>
        <dbReference type="ARBA" id="ARBA00023002"/>
    </source>
</evidence>
<reference evidence="5 6" key="1">
    <citation type="journal article" date="2016" name="Nat. Commun.">
        <title>Thousands of microbial genomes shed light on interconnected biogeochemical processes in an aquifer system.</title>
        <authorList>
            <person name="Anantharaman K."/>
            <person name="Brown C.T."/>
            <person name="Hug L.A."/>
            <person name="Sharon I."/>
            <person name="Castelle C.J."/>
            <person name="Probst A.J."/>
            <person name="Thomas B.C."/>
            <person name="Singh A."/>
            <person name="Wilkins M.J."/>
            <person name="Karaoz U."/>
            <person name="Brodie E.L."/>
            <person name="Williams K.H."/>
            <person name="Hubbard S.S."/>
            <person name="Banfield J.F."/>
        </authorList>
    </citation>
    <scope>NUCLEOTIDE SEQUENCE [LARGE SCALE GENOMIC DNA]</scope>
</reference>
<evidence type="ECO:0000259" key="4">
    <source>
        <dbReference type="Pfam" id="PF01593"/>
    </source>
</evidence>
<accession>A0A1F6MEK6</accession>
<dbReference type="SUPFAM" id="SSF51905">
    <property type="entry name" value="FAD/NAD(P)-binding domain"/>
    <property type="match status" value="1"/>
</dbReference>
<evidence type="ECO:0000313" key="6">
    <source>
        <dbReference type="Proteomes" id="UP000177953"/>
    </source>
</evidence>
<dbReference type="EMBL" id="MFPU01000016">
    <property type="protein sequence ID" value="OGH70092.1"/>
    <property type="molecule type" value="Genomic_DNA"/>
</dbReference>